<keyword evidence="3" id="KW-0812">Transmembrane</keyword>
<dbReference type="GO" id="GO:0016125">
    <property type="term" value="P:sterol metabolic process"/>
    <property type="evidence" value="ECO:0007669"/>
    <property type="project" value="TreeGrafter"/>
</dbReference>
<dbReference type="PANTHER" id="PTHR24286">
    <property type="entry name" value="CYTOCHROME P450 26"/>
    <property type="match status" value="1"/>
</dbReference>
<keyword evidence="5" id="KW-1185">Reference proteome</keyword>
<feature type="transmembrane region" description="Helical" evidence="3">
    <location>
        <begin position="6"/>
        <end position="22"/>
    </location>
</feature>
<reference evidence="4 5" key="1">
    <citation type="journal article" date="2018" name="Proc. Natl. Acad. Sci. U.S.A.">
        <title>Draft genome sequence of Camellia sinensis var. sinensis provides insights into the evolution of the tea genome and tea quality.</title>
        <authorList>
            <person name="Wei C."/>
            <person name="Yang H."/>
            <person name="Wang S."/>
            <person name="Zhao J."/>
            <person name="Liu C."/>
            <person name="Gao L."/>
            <person name="Xia E."/>
            <person name="Lu Y."/>
            <person name="Tai Y."/>
            <person name="She G."/>
            <person name="Sun J."/>
            <person name="Cao H."/>
            <person name="Tong W."/>
            <person name="Gao Q."/>
            <person name="Li Y."/>
            <person name="Deng W."/>
            <person name="Jiang X."/>
            <person name="Wang W."/>
            <person name="Chen Q."/>
            <person name="Zhang S."/>
            <person name="Li H."/>
            <person name="Wu J."/>
            <person name="Wang P."/>
            <person name="Li P."/>
            <person name="Shi C."/>
            <person name="Zheng F."/>
            <person name="Jian J."/>
            <person name="Huang B."/>
            <person name="Shan D."/>
            <person name="Shi M."/>
            <person name="Fang C."/>
            <person name="Yue Y."/>
            <person name="Li F."/>
            <person name="Li D."/>
            <person name="Wei S."/>
            <person name="Han B."/>
            <person name="Jiang C."/>
            <person name="Yin Y."/>
            <person name="Xia T."/>
            <person name="Zhang Z."/>
            <person name="Bennetzen J.L."/>
            <person name="Zhao S."/>
            <person name="Wan X."/>
        </authorList>
    </citation>
    <scope>NUCLEOTIDE SEQUENCE [LARGE SCALE GENOMIC DNA]</scope>
    <source>
        <strain evidence="5">cv. Shuchazao</strain>
        <tissue evidence="4">Leaf</tissue>
    </source>
</reference>
<dbReference type="AlphaFoldDB" id="A0A4V3WPS3"/>
<keyword evidence="1" id="KW-0479">Metal-binding</keyword>
<evidence type="ECO:0000256" key="2">
    <source>
        <dbReference type="ARBA" id="ARBA00023004"/>
    </source>
</evidence>
<keyword evidence="3" id="KW-0472">Membrane</keyword>
<dbReference type="InterPro" id="IPR036396">
    <property type="entry name" value="Cyt_P450_sf"/>
</dbReference>
<evidence type="ECO:0000256" key="3">
    <source>
        <dbReference type="SAM" id="Phobius"/>
    </source>
</evidence>
<protein>
    <submittedName>
        <fullName evidence="4">Uncharacterized protein</fullName>
    </submittedName>
</protein>
<dbReference type="Pfam" id="PF00067">
    <property type="entry name" value="p450"/>
    <property type="match status" value="1"/>
</dbReference>
<organism evidence="4 5">
    <name type="scientific">Camellia sinensis var. sinensis</name>
    <name type="common">China tea</name>
    <dbReference type="NCBI Taxonomy" id="542762"/>
    <lineage>
        <taxon>Eukaryota</taxon>
        <taxon>Viridiplantae</taxon>
        <taxon>Streptophyta</taxon>
        <taxon>Embryophyta</taxon>
        <taxon>Tracheophyta</taxon>
        <taxon>Spermatophyta</taxon>
        <taxon>Magnoliopsida</taxon>
        <taxon>eudicotyledons</taxon>
        <taxon>Gunneridae</taxon>
        <taxon>Pentapetalae</taxon>
        <taxon>asterids</taxon>
        <taxon>Ericales</taxon>
        <taxon>Theaceae</taxon>
        <taxon>Camellia</taxon>
    </lineage>
</organism>
<gene>
    <name evidence="4" type="ORF">TEA_006867</name>
</gene>
<evidence type="ECO:0000256" key="1">
    <source>
        <dbReference type="ARBA" id="ARBA00022723"/>
    </source>
</evidence>
<dbReference type="GO" id="GO:0016705">
    <property type="term" value="F:oxidoreductase activity, acting on paired donors, with incorporation or reduction of molecular oxygen"/>
    <property type="evidence" value="ECO:0007669"/>
    <property type="project" value="InterPro"/>
</dbReference>
<evidence type="ECO:0000313" key="5">
    <source>
        <dbReference type="Proteomes" id="UP000306102"/>
    </source>
</evidence>
<dbReference type="SUPFAM" id="SSF48264">
    <property type="entry name" value="Cytochrome P450"/>
    <property type="match status" value="1"/>
</dbReference>
<sequence>MEFLYLSVILAFLFILITIFSLRHRSNDGVKLPPGSFRWPIIGESIEFLFGKPENFVNYGMKKYSREIFKTKTFGEKTAVICGPNGNKFLSSNERKIFTATLEDSLEGKDELKVYPLAKTLTLSIACRIFLGMENPNCIVRLVRYFDDVTLGLHSIMVNFPSTNFYRAGKAADAIRRELMAMVRERRATMVGGRGAMKQDILSHMIVVSDPTGKGMGEAEIADKMMGLLVAGYANVAVTISFFMKFVGESPDIYNKVLSEQLEISKDKKTGELLDWNDMSKMKYSWNVICEVMRVVPPRQGTFKEILTDFTYAGYTIPKGWKVYWTVNTTNKNSKYFRDLEKFDPSRYKGREAPAPYTNVPFGGGPGLCPRKEYAWLVVLTFIHNNGRYFLQRRMF</sequence>
<dbReference type="InterPro" id="IPR001128">
    <property type="entry name" value="Cyt_P450"/>
</dbReference>
<dbReference type="Proteomes" id="UP000306102">
    <property type="component" value="Unassembled WGS sequence"/>
</dbReference>
<dbReference type="GO" id="GO:0020037">
    <property type="term" value="F:heme binding"/>
    <property type="evidence" value="ECO:0007669"/>
    <property type="project" value="InterPro"/>
</dbReference>
<dbReference type="Gene3D" id="1.10.630.10">
    <property type="entry name" value="Cytochrome P450"/>
    <property type="match status" value="1"/>
</dbReference>
<dbReference type="EMBL" id="SDRB02003528">
    <property type="protein sequence ID" value="THG17477.1"/>
    <property type="molecule type" value="Genomic_DNA"/>
</dbReference>
<dbReference type="STRING" id="542762.A0A4V3WPS3"/>
<dbReference type="PANTHER" id="PTHR24286:SF88">
    <property type="entry name" value="BETA-AMYRIN 28-OXIDASE-LIKE"/>
    <property type="match status" value="1"/>
</dbReference>
<name>A0A4V3WPS3_CAMSN</name>
<evidence type="ECO:0000313" key="4">
    <source>
        <dbReference type="EMBL" id="THG17477.1"/>
    </source>
</evidence>
<dbReference type="GO" id="GO:0004497">
    <property type="term" value="F:monooxygenase activity"/>
    <property type="evidence" value="ECO:0007669"/>
    <property type="project" value="InterPro"/>
</dbReference>
<proteinExistence type="predicted"/>
<keyword evidence="2" id="KW-0408">Iron</keyword>
<keyword evidence="3" id="KW-1133">Transmembrane helix</keyword>
<accession>A0A4V3WPS3</accession>
<dbReference type="GO" id="GO:0005506">
    <property type="term" value="F:iron ion binding"/>
    <property type="evidence" value="ECO:0007669"/>
    <property type="project" value="InterPro"/>
</dbReference>
<comment type="caution">
    <text evidence="4">The sequence shown here is derived from an EMBL/GenBank/DDBJ whole genome shotgun (WGS) entry which is preliminary data.</text>
</comment>